<evidence type="ECO:0000313" key="1">
    <source>
        <dbReference type="EMBL" id="NBI78017.1"/>
    </source>
</evidence>
<dbReference type="InterPro" id="IPR042128">
    <property type="entry name" value="NuoE_dom"/>
</dbReference>
<evidence type="ECO:0000313" key="4">
    <source>
        <dbReference type="Proteomes" id="UP000462501"/>
    </source>
</evidence>
<dbReference type="AlphaFoldDB" id="A0A845RF88"/>
<dbReference type="EMBL" id="QXWZ01000004">
    <property type="protein sequence ID" value="NBI78017.1"/>
    <property type="molecule type" value="Genomic_DNA"/>
</dbReference>
<dbReference type="PANTHER" id="PTHR43342:SF2">
    <property type="entry name" value="POTENTIAL NAD-REDUCING HYDROGENASE SUBUNIT"/>
    <property type="match status" value="1"/>
</dbReference>
<dbReference type="Gene3D" id="3.40.30.10">
    <property type="entry name" value="Glutaredoxin"/>
    <property type="match status" value="1"/>
</dbReference>
<name>A0A845RF88_9FIRM</name>
<reference evidence="2 4" key="2">
    <citation type="submission" date="2019-06" db="EMBL/GenBank/DDBJ databases">
        <title>Draft genome sequences of 15 bacterial species constituting the stable defined intestinal microbiota of the GM15 gnotobiotic mouse model.</title>
        <authorList>
            <person name="Elie C."/>
            <person name="Mathieu A."/>
            <person name="Saliou A."/>
            <person name="Darnaud M."/>
            <person name="Leulier F."/>
            <person name="Tamellini A."/>
        </authorList>
    </citation>
    <scope>NUCLEOTIDE SEQUENCE [LARGE SCALE GENOMIC DNA]</scope>
    <source>
        <strain evidence="2 4">JM4-15</strain>
    </source>
</reference>
<reference evidence="1 3" key="1">
    <citation type="submission" date="2018-08" db="EMBL/GenBank/DDBJ databases">
        <title>Murine metabolic-syndrome-specific gut microbial biobank.</title>
        <authorList>
            <person name="Liu C."/>
        </authorList>
    </citation>
    <scope>NUCLEOTIDE SEQUENCE [LARGE SCALE GENOMIC DNA]</scope>
    <source>
        <strain evidence="1 3">X69</strain>
    </source>
</reference>
<dbReference type="InterPro" id="IPR036249">
    <property type="entry name" value="Thioredoxin-like_sf"/>
</dbReference>
<protein>
    <submittedName>
        <fullName evidence="1">NAD(P)H-dependent oxidoreductase subunit E</fullName>
    </submittedName>
</protein>
<organism evidence="1 3">
    <name type="scientific">Anaerotruncus colihominis</name>
    <dbReference type="NCBI Taxonomy" id="169435"/>
    <lineage>
        <taxon>Bacteria</taxon>
        <taxon>Bacillati</taxon>
        <taxon>Bacillota</taxon>
        <taxon>Clostridia</taxon>
        <taxon>Eubacteriales</taxon>
        <taxon>Oscillospiraceae</taxon>
        <taxon>Anaerotruncus</taxon>
    </lineage>
</organism>
<comment type="caution">
    <text evidence="1">The sequence shown here is derived from an EMBL/GenBank/DDBJ whole genome shotgun (WGS) entry which is preliminary data.</text>
</comment>
<dbReference type="EMBL" id="VIQT01000018">
    <property type="protein sequence ID" value="NDO40117.1"/>
    <property type="molecule type" value="Genomic_DNA"/>
</dbReference>
<accession>A0A845RF88</accession>
<dbReference type="CDD" id="cd03064">
    <property type="entry name" value="TRX_Fd_NuoE"/>
    <property type="match status" value="1"/>
</dbReference>
<dbReference type="Proteomes" id="UP000462501">
    <property type="component" value="Unassembled WGS sequence"/>
</dbReference>
<evidence type="ECO:0000313" key="3">
    <source>
        <dbReference type="Proteomes" id="UP000446348"/>
    </source>
</evidence>
<evidence type="ECO:0000313" key="2">
    <source>
        <dbReference type="EMBL" id="NDO40117.1"/>
    </source>
</evidence>
<dbReference type="SUPFAM" id="SSF52833">
    <property type="entry name" value="Thioredoxin-like"/>
    <property type="match status" value="1"/>
</dbReference>
<proteinExistence type="predicted"/>
<dbReference type="PANTHER" id="PTHR43342">
    <property type="entry name" value="NADH-QUINONE OXIDOREDUCTASE, E SUBUNIT"/>
    <property type="match status" value="1"/>
</dbReference>
<dbReference type="InterPro" id="IPR028431">
    <property type="entry name" value="NADP_DH_HndA-like"/>
</dbReference>
<dbReference type="Pfam" id="PF01257">
    <property type="entry name" value="2Fe-2S_thioredx"/>
    <property type="match status" value="1"/>
</dbReference>
<sequence length="180" mass="19490">MFLTCRFLIYLFRIFLRTFSEDAMKPFKQEQLQELLTYYESIRESGGQELLIALLREIQALCGCVPPDAQAAAATAMKTAPAAVAALVKRLPGLNAAPYAHRIVVCTGPRCAAKGGAAVLKAFEEALGVKAGQVTDDGRFLLDTQNCLKQCGSAPNTRIDGDLFKQVAPALVPDILARYP</sequence>
<gene>
    <name evidence="1" type="ORF">D3Z39_03850</name>
    <name evidence="2" type="ORF">FMM72_12905</name>
</gene>
<dbReference type="Proteomes" id="UP000446348">
    <property type="component" value="Unassembled WGS sequence"/>
</dbReference>